<reference evidence="1" key="2">
    <citation type="submission" date="2020-09" db="EMBL/GenBank/DDBJ databases">
        <authorList>
            <person name="Sun Q."/>
            <person name="Zhou Y."/>
        </authorList>
    </citation>
    <scope>NUCLEOTIDE SEQUENCE</scope>
    <source>
        <strain evidence="1">CGMCC 4.7306</strain>
    </source>
</reference>
<dbReference type="EMBL" id="BMMZ01000007">
    <property type="protein sequence ID" value="GGL69861.1"/>
    <property type="molecule type" value="Genomic_DNA"/>
</dbReference>
<evidence type="ECO:0000313" key="1">
    <source>
        <dbReference type="EMBL" id="GGL69861.1"/>
    </source>
</evidence>
<accession>A0A917W5A0</accession>
<gene>
    <name evidence="1" type="ORF">GCM10011575_30520</name>
</gene>
<sequence>MAQLVLDVEAAEAALFVKAERLTEDYGLKERYQTPSELVDALIKSMGQVDDGDPITATKTRAEIFRAAVRSLGSGQTKWVKYLAAHESVKETLHSFDPDAVATDVTAGRDVAGELRDVLPRAAFRSPATAMVAWAKLLHEEPSFYSSVQQLGSAILTSGLREQADGLLPVVATVLSRPDRPHRLREALVRLGAPARDDWKLPGMGFPLASEFRRNLHWRGFKPDTHVKRLLGLWLQDQMPSFALRAAELATLVGVGDAEARKNIQYSLAGLSITPPGESPSKIDNLVWLIGANIETKNRTSGRSYLKHA</sequence>
<organism evidence="1 2">
    <name type="scientific">Microlunatus endophyticus</name>
    <dbReference type="NCBI Taxonomy" id="1716077"/>
    <lineage>
        <taxon>Bacteria</taxon>
        <taxon>Bacillati</taxon>
        <taxon>Actinomycetota</taxon>
        <taxon>Actinomycetes</taxon>
        <taxon>Propionibacteriales</taxon>
        <taxon>Propionibacteriaceae</taxon>
        <taxon>Microlunatus</taxon>
    </lineage>
</organism>
<comment type="caution">
    <text evidence="1">The sequence shown here is derived from an EMBL/GenBank/DDBJ whole genome shotgun (WGS) entry which is preliminary data.</text>
</comment>
<reference evidence="1" key="1">
    <citation type="journal article" date="2014" name="Int. J. Syst. Evol. Microbiol.">
        <title>Complete genome sequence of Corynebacterium casei LMG S-19264T (=DSM 44701T), isolated from a smear-ripened cheese.</title>
        <authorList>
            <consortium name="US DOE Joint Genome Institute (JGI-PGF)"/>
            <person name="Walter F."/>
            <person name="Albersmeier A."/>
            <person name="Kalinowski J."/>
            <person name="Ruckert C."/>
        </authorList>
    </citation>
    <scope>NUCLEOTIDE SEQUENCE</scope>
    <source>
        <strain evidence="1">CGMCC 4.7306</strain>
    </source>
</reference>
<proteinExistence type="predicted"/>
<dbReference type="AlphaFoldDB" id="A0A917W5A0"/>
<keyword evidence="2" id="KW-1185">Reference proteome</keyword>
<protein>
    <submittedName>
        <fullName evidence="1">Uncharacterized protein</fullName>
    </submittedName>
</protein>
<dbReference type="RefSeq" id="WP_188896229.1">
    <property type="nucleotide sequence ID" value="NZ_BMMZ01000007.1"/>
</dbReference>
<dbReference type="Proteomes" id="UP000613840">
    <property type="component" value="Unassembled WGS sequence"/>
</dbReference>
<evidence type="ECO:0000313" key="2">
    <source>
        <dbReference type="Proteomes" id="UP000613840"/>
    </source>
</evidence>
<name>A0A917W5A0_9ACTN</name>